<sequence>MQTVPSTKKTKTKPPAARVTRIRAGRPPATPPGRGGKALRQLAGRAKKIEPRELSRTSRDEKEKGAAGRATRRAAEGRRRRPAEEVHRRRGGRPSATV</sequence>
<feature type="compositionally biased region" description="Basic and acidic residues" evidence="1">
    <location>
        <begin position="73"/>
        <end position="87"/>
    </location>
</feature>
<organism evidence="2 3">
    <name type="scientific">Nepenthes gracilis</name>
    <name type="common">Slender pitcher plant</name>
    <dbReference type="NCBI Taxonomy" id="150966"/>
    <lineage>
        <taxon>Eukaryota</taxon>
        <taxon>Viridiplantae</taxon>
        <taxon>Streptophyta</taxon>
        <taxon>Embryophyta</taxon>
        <taxon>Tracheophyta</taxon>
        <taxon>Spermatophyta</taxon>
        <taxon>Magnoliopsida</taxon>
        <taxon>eudicotyledons</taxon>
        <taxon>Gunneridae</taxon>
        <taxon>Pentapetalae</taxon>
        <taxon>Caryophyllales</taxon>
        <taxon>Nepenthaceae</taxon>
        <taxon>Nepenthes</taxon>
    </lineage>
</organism>
<evidence type="ECO:0000313" key="2">
    <source>
        <dbReference type="EMBL" id="GMH19568.1"/>
    </source>
</evidence>
<dbReference type="EMBL" id="BSYO01000021">
    <property type="protein sequence ID" value="GMH19568.1"/>
    <property type="molecule type" value="Genomic_DNA"/>
</dbReference>
<keyword evidence="3" id="KW-1185">Reference proteome</keyword>
<dbReference type="AlphaFoldDB" id="A0AAD3SY51"/>
<evidence type="ECO:0000256" key="1">
    <source>
        <dbReference type="SAM" id="MobiDB-lite"/>
    </source>
</evidence>
<name>A0AAD3SY51_NEPGR</name>
<gene>
    <name evidence="2" type="ORF">Nepgr_021409</name>
</gene>
<feature type="compositionally biased region" description="Basic and acidic residues" evidence="1">
    <location>
        <begin position="47"/>
        <end position="66"/>
    </location>
</feature>
<protein>
    <submittedName>
        <fullName evidence="2">Uncharacterized protein</fullName>
    </submittedName>
</protein>
<reference evidence="2" key="1">
    <citation type="submission" date="2023-05" db="EMBL/GenBank/DDBJ databases">
        <title>Nepenthes gracilis genome sequencing.</title>
        <authorList>
            <person name="Fukushima K."/>
        </authorList>
    </citation>
    <scope>NUCLEOTIDE SEQUENCE</scope>
    <source>
        <strain evidence="2">SING2019-196</strain>
    </source>
</reference>
<feature type="region of interest" description="Disordered" evidence="1">
    <location>
        <begin position="1"/>
        <end position="98"/>
    </location>
</feature>
<proteinExistence type="predicted"/>
<accession>A0AAD3SY51</accession>
<evidence type="ECO:0000313" key="3">
    <source>
        <dbReference type="Proteomes" id="UP001279734"/>
    </source>
</evidence>
<comment type="caution">
    <text evidence="2">The sequence shown here is derived from an EMBL/GenBank/DDBJ whole genome shotgun (WGS) entry which is preliminary data.</text>
</comment>
<dbReference type="Proteomes" id="UP001279734">
    <property type="component" value="Unassembled WGS sequence"/>
</dbReference>